<name>A0A6A1V0T5_9ROSI</name>
<evidence type="ECO:0000313" key="2">
    <source>
        <dbReference type="Proteomes" id="UP000516437"/>
    </source>
</evidence>
<proteinExistence type="predicted"/>
<sequence>MGMQNMSWGCQGTKGMPWGQACHGGCQGHWAPRLSHRVVKATRHQGHAIGGVKARHGASSPGTKAMPWGCQGRPWGCQGHPVGTKAMPWGVSTRVTKACRGGVSRHAMGCQGHPMHQGNAMGVVEGSLTSVCKGSLTSVSKKWSFLAR</sequence>
<organism evidence="1 2">
    <name type="scientific">Morella rubra</name>
    <name type="common">Chinese bayberry</name>
    <dbReference type="NCBI Taxonomy" id="262757"/>
    <lineage>
        <taxon>Eukaryota</taxon>
        <taxon>Viridiplantae</taxon>
        <taxon>Streptophyta</taxon>
        <taxon>Embryophyta</taxon>
        <taxon>Tracheophyta</taxon>
        <taxon>Spermatophyta</taxon>
        <taxon>Magnoliopsida</taxon>
        <taxon>eudicotyledons</taxon>
        <taxon>Gunneridae</taxon>
        <taxon>Pentapetalae</taxon>
        <taxon>rosids</taxon>
        <taxon>fabids</taxon>
        <taxon>Fagales</taxon>
        <taxon>Myricaceae</taxon>
        <taxon>Morella</taxon>
    </lineage>
</organism>
<keyword evidence="2" id="KW-1185">Reference proteome</keyword>
<dbReference type="AlphaFoldDB" id="A0A6A1V0T5"/>
<comment type="caution">
    <text evidence="1">The sequence shown here is derived from an EMBL/GenBank/DDBJ whole genome shotgun (WGS) entry which is preliminary data.</text>
</comment>
<accession>A0A6A1V0T5</accession>
<reference evidence="1 2" key="1">
    <citation type="journal article" date="2019" name="Plant Biotechnol. J.">
        <title>The red bayberry genome and genetic basis of sex determination.</title>
        <authorList>
            <person name="Jia H.M."/>
            <person name="Jia H.J."/>
            <person name="Cai Q.L."/>
            <person name="Wang Y."/>
            <person name="Zhao H.B."/>
            <person name="Yang W.F."/>
            <person name="Wang G.Y."/>
            <person name="Li Y.H."/>
            <person name="Zhan D.L."/>
            <person name="Shen Y.T."/>
            <person name="Niu Q.F."/>
            <person name="Chang L."/>
            <person name="Qiu J."/>
            <person name="Zhao L."/>
            <person name="Xie H.B."/>
            <person name="Fu W.Y."/>
            <person name="Jin J."/>
            <person name="Li X.W."/>
            <person name="Jiao Y."/>
            <person name="Zhou C.C."/>
            <person name="Tu T."/>
            <person name="Chai C.Y."/>
            <person name="Gao J.L."/>
            <person name="Fan L.J."/>
            <person name="van de Weg E."/>
            <person name="Wang J.Y."/>
            <person name="Gao Z.S."/>
        </authorList>
    </citation>
    <scope>NUCLEOTIDE SEQUENCE [LARGE SCALE GENOMIC DNA]</scope>
    <source>
        <tissue evidence="1">Leaves</tissue>
    </source>
</reference>
<evidence type="ECO:0000313" key="1">
    <source>
        <dbReference type="EMBL" id="KAB1205648.1"/>
    </source>
</evidence>
<protein>
    <submittedName>
        <fullName evidence="1">Uncharacterized protein</fullName>
    </submittedName>
</protein>
<gene>
    <name evidence="1" type="ORF">CJ030_MR7G017820</name>
</gene>
<dbReference type="EMBL" id="RXIC02000025">
    <property type="protein sequence ID" value="KAB1205648.1"/>
    <property type="molecule type" value="Genomic_DNA"/>
</dbReference>
<dbReference type="Proteomes" id="UP000516437">
    <property type="component" value="Chromosome 7"/>
</dbReference>